<feature type="transmembrane region" description="Helical" evidence="7">
    <location>
        <begin position="7"/>
        <end position="27"/>
    </location>
</feature>
<dbReference type="GO" id="GO:0005886">
    <property type="term" value="C:plasma membrane"/>
    <property type="evidence" value="ECO:0007669"/>
    <property type="project" value="TreeGrafter"/>
</dbReference>
<protein>
    <recommendedName>
        <fullName evidence="2">histidine kinase</fullName>
        <ecNumber evidence="2">2.7.13.3</ecNumber>
    </recommendedName>
</protein>
<proteinExistence type="predicted"/>
<dbReference type="SUPFAM" id="SSF55874">
    <property type="entry name" value="ATPase domain of HSP90 chaperone/DNA topoisomerase II/histidine kinase"/>
    <property type="match status" value="1"/>
</dbReference>
<dbReference type="SUPFAM" id="SSF47384">
    <property type="entry name" value="Homodimeric domain of signal transducing histidine kinase"/>
    <property type="match status" value="1"/>
</dbReference>
<dbReference type="Gene3D" id="3.30.565.10">
    <property type="entry name" value="Histidine kinase-like ATPase, C-terminal domain"/>
    <property type="match status" value="1"/>
</dbReference>
<accession>A0A4Q0PNM0</accession>
<evidence type="ECO:0000256" key="3">
    <source>
        <dbReference type="ARBA" id="ARBA00022553"/>
    </source>
</evidence>
<dbReference type="GO" id="GO:0000155">
    <property type="term" value="F:phosphorelay sensor kinase activity"/>
    <property type="evidence" value="ECO:0007669"/>
    <property type="project" value="InterPro"/>
</dbReference>
<evidence type="ECO:0000256" key="1">
    <source>
        <dbReference type="ARBA" id="ARBA00000085"/>
    </source>
</evidence>
<dbReference type="STRING" id="1122159.SAMN02745246_01482"/>
<dbReference type="PROSITE" id="PS50109">
    <property type="entry name" value="HIS_KIN"/>
    <property type="match status" value="1"/>
</dbReference>
<evidence type="ECO:0000256" key="6">
    <source>
        <dbReference type="ARBA" id="ARBA00023012"/>
    </source>
</evidence>
<dbReference type="Gene3D" id="1.10.287.130">
    <property type="match status" value="1"/>
</dbReference>
<keyword evidence="6" id="KW-0902">Two-component regulatory system</keyword>
<dbReference type="EMBL" id="QOVL01000005">
    <property type="protein sequence ID" value="RXG32120.1"/>
    <property type="molecule type" value="Genomic_DNA"/>
</dbReference>
<evidence type="ECO:0000313" key="10">
    <source>
        <dbReference type="Proteomes" id="UP000290608"/>
    </source>
</evidence>
<keyword evidence="7" id="KW-1133">Transmembrane helix</keyword>
<feature type="domain" description="Histidine kinase" evidence="8">
    <location>
        <begin position="291"/>
        <end position="503"/>
    </location>
</feature>
<dbReference type="Proteomes" id="UP000290608">
    <property type="component" value="Unassembled WGS sequence"/>
</dbReference>
<reference evidence="9 10" key="1">
    <citation type="submission" date="2018-07" db="EMBL/GenBank/DDBJ databases">
        <title>Leeuwenhoekiella genomics.</title>
        <authorList>
            <person name="Tahon G."/>
            <person name="Willems A."/>
        </authorList>
    </citation>
    <scope>NUCLEOTIDE SEQUENCE [LARGE SCALE GENOMIC DNA]</scope>
    <source>
        <strain evidence="9 10">LMG 1345</strain>
    </source>
</reference>
<feature type="transmembrane region" description="Helical" evidence="7">
    <location>
        <begin position="250"/>
        <end position="272"/>
    </location>
</feature>
<dbReference type="CDD" id="cd00075">
    <property type="entry name" value="HATPase"/>
    <property type="match status" value="1"/>
</dbReference>
<dbReference type="Pfam" id="PF02518">
    <property type="entry name" value="HATPase_c"/>
    <property type="match status" value="1"/>
</dbReference>
<dbReference type="PANTHER" id="PTHR45453">
    <property type="entry name" value="PHOSPHATE REGULON SENSOR PROTEIN PHOR"/>
    <property type="match status" value="1"/>
</dbReference>
<dbReference type="SMART" id="SM00387">
    <property type="entry name" value="HATPase_c"/>
    <property type="match status" value="1"/>
</dbReference>
<gene>
    <name evidence="9" type="ORF">DSL99_1427</name>
</gene>
<comment type="caution">
    <text evidence="9">The sequence shown here is derived from an EMBL/GenBank/DDBJ whole genome shotgun (WGS) entry which is preliminary data.</text>
</comment>
<organism evidence="9 10">
    <name type="scientific">Leeuwenhoekiella marinoflava</name>
    <dbReference type="NCBI Taxonomy" id="988"/>
    <lineage>
        <taxon>Bacteria</taxon>
        <taxon>Pseudomonadati</taxon>
        <taxon>Bacteroidota</taxon>
        <taxon>Flavobacteriia</taxon>
        <taxon>Flavobacteriales</taxon>
        <taxon>Flavobacteriaceae</taxon>
        <taxon>Leeuwenhoekiella</taxon>
    </lineage>
</organism>
<dbReference type="GO" id="GO:0004721">
    <property type="term" value="F:phosphoprotein phosphatase activity"/>
    <property type="evidence" value="ECO:0007669"/>
    <property type="project" value="TreeGrafter"/>
</dbReference>
<evidence type="ECO:0000256" key="2">
    <source>
        <dbReference type="ARBA" id="ARBA00012438"/>
    </source>
</evidence>
<dbReference type="PANTHER" id="PTHR45453:SF1">
    <property type="entry name" value="PHOSPHATE REGULON SENSOR PROTEIN PHOR"/>
    <property type="match status" value="1"/>
</dbReference>
<evidence type="ECO:0000259" key="8">
    <source>
        <dbReference type="PROSITE" id="PS50109"/>
    </source>
</evidence>
<name>A0A4Q0PNM0_9FLAO</name>
<dbReference type="InterPro" id="IPR005467">
    <property type="entry name" value="His_kinase_dom"/>
</dbReference>
<evidence type="ECO:0000256" key="5">
    <source>
        <dbReference type="ARBA" id="ARBA00022777"/>
    </source>
</evidence>
<dbReference type="InterPro" id="IPR003594">
    <property type="entry name" value="HATPase_dom"/>
</dbReference>
<dbReference type="GO" id="GO:0016036">
    <property type="term" value="P:cellular response to phosphate starvation"/>
    <property type="evidence" value="ECO:0007669"/>
    <property type="project" value="TreeGrafter"/>
</dbReference>
<evidence type="ECO:0000313" key="9">
    <source>
        <dbReference type="EMBL" id="RXG32120.1"/>
    </source>
</evidence>
<sequence>MKNRSYLVLIYFISVVILVTLSIQFYWNIKNYETERFRLIDELQASLDNAVDNYYTILAQKNTIDFFSDQISTPKNALSVQIDSLIKKIDISSQEFKGIDSINPQNIKGIKVLRGKAIDSFVELKDSFDEFNKKSTLDTLLKTARHLQIKDSVSKNPWSVFTSKVVISITEDTLQLEKMDSLLDAELQRRDINIAKSLEFINSKGLKQIVNQDIKNRSGQRTYSTSSFLPKDSSLNLYFTNIKATLFKRIIGGIILSTILISAVIVCLLFLLKIINRQKQLAEVKNDLISNITHEFKTPIATISVALEGIKNFNTENDPVKTGNYVNTSTAQLDKLTIMVEKLLETATLDSNELSLNKEEINLNEILKNLVQKHQTLAPQKSIKFTSFRENNWIMGDAFHLDNAFNNLLDNAVKYGGDAIEVSLNSANESYTISFTDSDNTLNKTEIKQIFEKFYRVPKGNTHDVKGFGIGLYYTKKIIEKHGGSISVSVANQTTFKIQLPNA</sequence>
<dbReference type="Pfam" id="PF00512">
    <property type="entry name" value="HisKA"/>
    <property type="match status" value="1"/>
</dbReference>
<keyword evidence="7" id="KW-0472">Membrane</keyword>
<dbReference type="SMART" id="SM00388">
    <property type="entry name" value="HisKA"/>
    <property type="match status" value="1"/>
</dbReference>
<keyword evidence="5 9" id="KW-0418">Kinase</keyword>
<dbReference type="PRINTS" id="PR00344">
    <property type="entry name" value="BCTRLSENSOR"/>
</dbReference>
<evidence type="ECO:0000256" key="4">
    <source>
        <dbReference type="ARBA" id="ARBA00022679"/>
    </source>
</evidence>
<keyword evidence="7" id="KW-0812">Transmembrane</keyword>
<dbReference type="InterPro" id="IPR003661">
    <property type="entry name" value="HisK_dim/P_dom"/>
</dbReference>
<dbReference type="RefSeq" id="WP_073098584.1">
    <property type="nucleotide sequence ID" value="NZ_QOVL01000005.1"/>
</dbReference>
<comment type="catalytic activity">
    <reaction evidence="1">
        <text>ATP + protein L-histidine = ADP + protein N-phospho-L-histidine.</text>
        <dbReference type="EC" id="2.7.13.3"/>
    </reaction>
</comment>
<keyword evidence="3" id="KW-0597">Phosphoprotein</keyword>
<dbReference type="InterPro" id="IPR004358">
    <property type="entry name" value="Sig_transdc_His_kin-like_C"/>
</dbReference>
<dbReference type="InterPro" id="IPR036890">
    <property type="entry name" value="HATPase_C_sf"/>
</dbReference>
<dbReference type="AlphaFoldDB" id="A0A4Q0PNM0"/>
<dbReference type="EC" id="2.7.13.3" evidence="2"/>
<keyword evidence="4" id="KW-0808">Transferase</keyword>
<evidence type="ECO:0000256" key="7">
    <source>
        <dbReference type="SAM" id="Phobius"/>
    </source>
</evidence>
<dbReference type="InterPro" id="IPR050351">
    <property type="entry name" value="BphY/WalK/GraS-like"/>
</dbReference>
<dbReference type="InterPro" id="IPR036097">
    <property type="entry name" value="HisK_dim/P_sf"/>
</dbReference>
<dbReference type="CDD" id="cd00082">
    <property type="entry name" value="HisKA"/>
    <property type="match status" value="1"/>
</dbReference>